<reference evidence="1 2" key="3">
    <citation type="journal article" date="2011" name="PLoS ONE">
        <title>The Complete Genome Sequence of 'Candidatus Liberibacter solanacearum', the Bacterium Associated with Potato Zebra Chip Disease.</title>
        <authorList>
            <person name="Lin H."/>
            <person name="Lou B."/>
            <person name="Glynn J.M."/>
            <person name="Doddapaneni H."/>
            <person name="Civerolo E.L."/>
            <person name="Chen C."/>
            <person name="Duan Y."/>
            <person name="Zhou L."/>
            <person name="Vahling C.M."/>
        </authorList>
    </citation>
    <scope>NUCLEOTIDE SEQUENCE [LARGE SCALE GENOMIC DNA]</scope>
    <source>
        <strain evidence="1 2">CLso-ZC1</strain>
    </source>
</reference>
<dbReference type="RefSeq" id="WP_013462081.1">
    <property type="nucleotide sequence ID" value="NC_014774.1"/>
</dbReference>
<reference evidence="2" key="1">
    <citation type="submission" date="2010-11" db="EMBL/GenBank/DDBJ databases">
        <title>Complete genome sequence of Candidatus Liberibacter solanacearum CLso-ZC1.</title>
        <authorList>
            <person name="Lin H."/>
            <person name="Doddapaneni H.V."/>
            <person name="Lou B."/>
            <person name="Civerolo E.L."/>
            <person name="Chen C."/>
            <person name="Duan Y."/>
            <person name="Zhou L."/>
            <person name="Glynn J."/>
        </authorList>
    </citation>
    <scope>NUCLEOTIDE SEQUENCE [LARGE SCALE GENOMIC DNA]</scope>
    <source>
        <strain evidence="2">CLso-ZC1</strain>
    </source>
</reference>
<evidence type="ECO:0000313" key="1">
    <source>
        <dbReference type="EMBL" id="ADR52425.1"/>
    </source>
</evidence>
<gene>
    <name evidence="1" type="ordered locus">CKC_03380</name>
</gene>
<dbReference type="KEGG" id="lso:CKC_03380"/>
<organism evidence="1 2">
    <name type="scientific">Liberibacter solanacearum (strain CLso-ZC1)</name>
    <dbReference type="NCBI Taxonomy" id="658172"/>
    <lineage>
        <taxon>Bacteria</taxon>
        <taxon>Pseudomonadati</taxon>
        <taxon>Pseudomonadota</taxon>
        <taxon>Alphaproteobacteria</taxon>
        <taxon>Hyphomicrobiales</taxon>
        <taxon>Rhizobiaceae</taxon>
        <taxon>Liberibacter</taxon>
    </lineage>
</organism>
<dbReference type="EMBL" id="CP002371">
    <property type="protein sequence ID" value="ADR52425.1"/>
    <property type="molecule type" value="Genomic_DNA"/>
</dbReference>
<dbReference type="Proteomes" id="UP000007038">
    <property type="component" value="Chromosome"/>
</dbReference>
<sequence>MNRYVTIPRIDIGEPFGGLSGKKRRVFKVSLRVINTANLEIRIGKDNSWVCVEQLQGAPKIGEFEVFMQDSCGIDSELTIRQTSPSPFCLTSITAHLATED</sequence>
<reference key="2">
    <citation type="submission" date="2010-11" db="EMBL/GenBank/DDBJ databases">
        <authorList>
            <person name="Lin H."/>
            <person name="Doddapaneni H.V."/>
            <person name="Lou B."/>
            <person name="Civerolo E.L."/>
            <person name="Chen C."/>
            <person name="Duan Y."/>
            <person name="Zhou L."/>
            <person name="Glynn J."/>
        </authorList>
    </citation>
    <scope>NUCLEOTIDE SEQUENCE</scope>
    <source>
        <strain>CLso-ZC1</strain>
    </source>
</reference>
<accession>E4UB34</accession>
<evidence type="ECO:0000313" key="2">
    <source>
        <dbReference type="Proteomes" id="UP000007038"/>
    </source>
</evidence>
<dbReference type="HOGENOM" id="CLU_2288054_0_0_5"/>
<protein>
    <submittedName>
        <fullName evidence="1">Uncharacterized protein</fullName>
    </submittedName>
</protein>
<proteinExistence type="predicted"/>
<name>E4UB34_LIBSC</name>
<dbReference type="AlphaFoldDB" id="E4UB34"/>
<dbReference type="GeneID" id="96886161"/>
<dbReference type="STRING" id="658172.CKC_03380"/>